<dbReference type="InterPro" id="IPR012381">
    <property type="entry name" value="EutP_PduV"/>
</dbReference>
<dbReference type="GO" id="GO:0005524">
    <property type="term" value="F:ATP binding"/>
    <property type="evidence" value="ECO:0007669"/>
    <property type="project" value="UniProtKB-UniRule"/>
</dbReference>
<dbReference type="PIRSF" id="PIRSF036409">
    <property type="entry name" value="EutP_PduV"/>
    <property type="match status" value="1"/>
</dbReference>
<dbReference type="Gene3D" id="3.40.50.300">
    <property type="entry name" value="P-loop containing nucleotide triphosphate hydrolases"/>
    <property type="match status" value="1"/>
</dbReference>
<dbReference type="CDD" id="cd00882">
    <property type="entry name" value="Ras_like_GTPase"/>
    <property type="match status" value="1"/>
</dbReference>
<evidence type="ECO:0000313" key="2">
    <source>
        <dbReference type="EMBL" id="TCL44489.1"/>
    </source>
</evidence>
<reference evidence="2 3" key="1">
    <citation type="submission" date="2019-03" db="EMBL/GenBank/DDBJ databases">
        <title>Genomic Encyclopedia of Type Strains, Phase IV (KMG-IV): sequencing the most valuable type-strain genomes for metagenomic binning, comparative biology and taxonomic classification.</title>
        <authorList>
            <person name="Goeker M."/>
        </authorList>
    </citation>
    <scope>NUCLEOTIDE SEQUENCE [LARGE SCALE GENOMIC DNA]</scope>
    <source>
        <strain evidence="2 3">DSM 100433</strain>
    </source>
</reference>
<dbReference type="PANTHER" id="PTHR40453">
    <property type="entry name" value="PROTEIN YOEF"/>
    <property type="match status" value="1"/>
</dbReference>
<dbReference type="AlphaFoldDB" id="A0A9X8Y8T4"/>
<accession>A0A9X8Y8T4</accession>
<dbReference type="SUPFAM" id="SSF52540">
    <property type="entry name" value="P-loop containing nucleoside triphosphate hydrolases"/>
    <property type="match status" value="1"/>
</dbReference>
<name>A0A9X8Y8T4_9FIRM</name>
<dbReference type="GO" id="GO:0006576">
    <property type="term" value="P:biogenic amine metabolic process"/>
    <property type="evidence" value="ECO:0007669"/>
    <property type="project" value="InterPro"/>
</dbReference>
<dbReference type="Pfam" id="PF10662">
    <property type="entry name" value="PduV-EutP"/>
    <property type="match status" value="1"/>
</dbReference>
<dbReference type="EMBL" id="SLUK01000002">
    <property type="protein sequence ID" value="TCL44489.1"/>
    <property type="molecule type" value="Genomic_DNA"/>
</dbReference>
<dbReference type="PANTHER" id="PTHR40453:SF1">
    <property type="entry name" value="PROTEIN YOEF"/>
    <property type="match status" value="1"/>
</dbReference>
<evidence type="ECO:0000313" key="3">
    <source>
        <dbReference type="Proteomes" id="UP000294682"/>
    </source>
</evidence>
<dbReference type="NCBIfam" id="TIGR02528">
    <property type="entry name" value="EutP"/>
    <property type="match status" value="1"/>
</dbReference>
<keyword evidence="3" id="KW-1185">Reference proteome</keyword>
<dbReference type="InterPro" id="IPR027417">
    <property type="entry name" value="P-loop_NTPase"/>
</dbReference>
<proteinExistence type="inferred from homology"/>
<evidence type="ECO:0000256" key="1">
    <source>
        <dbReference type="PIRNR" id="PIRNR036409"/>
    </source>
</evidence>
<sequence length="152" mass="16427">MSEARIMLVGRTSCGKTSFCQAMRGQELRYQKTQTVQVVGSAIDTPGEYIENRSLYRALVVTAADADLIVLVQSATDEQSVFAPGFVSMFQKPAIGLVTKVDLAPDTACRERAAQWLGLAGCGQVFMVSNLSGEGVREVLAYLEGLGWEGDR</sequence>
<organism evidence="2 3">
    <name type="scientific">Harryflintia acetispora</name>
    <dbReference type="NCBI Taxonomy" id="1849041"/>
    <lineage>
        <taxon>Bacteria</taxon>
        <taxon>Bacillati</taxon>
        <taxon>Bacillota</taxon>
        <taxon>Clostridia</taxon>
        <taxon>Eubacteriales</taxon>
        <taxon>Oscillospiraceae</taxon>
        <taxon>Harryflintia</taxon>
    </lineage>
</organism>
<keyword evidence="1" id="KW-0547">Nucleotide-binding</keyword>
<gene>
    <name evidence="2" type="ORF">EDD78_102108</name>
</gene>
<comment type="caution">
    <text evidence="2">The sequence shown here is derived from an EMBL/GenBank/DDBJ whole genome shotgun (WGS) entry which is preliminary data.</text>
</comment>
<comment type="similarity">
    <text evidence="1">Belongs to the EutP/PduV family.</text>
</comment>
<dbReference type="Proteomes" id="UP000294682">
    <property type="component" value="Unassembled WGS sequence"/>
</dbReference>
<protein>
    <submittedName>
        <fullName evidence="2">Ethanolamine utilization protein EutP</fullName>
    </submittedName>
</protein>